<evidence type="ECO:0000313" key="3">
    <source>
        <dbReference type="EMBL" id="MEO3940320.1"/>
    </source>
</evidence>
<feature type="domain" description="DUF427" evidence="2">
    <location>
        <begin position="39"/>
        <end position="131"/>
    </location>
</feature>
<evidence type="ECO:0000313" key="4">
    <source>
        <dbReference type="Proteomes" id="UP001448614"/>
    </source>
</evidence>
<dbReference type="InterPro" id="IPR007361">
    <property type="entry name" value="DUF427"/>
</dbReference>
<comment type="caution">
    <text evidence="3">The sequence shown here is derived from an EMBL/GenBank/DDBJ whole genome shotgun (WGS) entry which is preliminary data.</text>
</comment>
<dbReference type="EMBL" id="JBBMFV010000004">
    <property type="protein sequence ID" value="MEO3940320.1"/>
    <property type="molecule type" value="Genomic_DNA"/>
</dbReference>
<feature type="region of interest" description="Disordered" evidence="1">
    <location>
        <begin position="1"/>
        <end position="31"/>
    </location>
</feature>
<evidence type="ECO:0000256" key="1">
    <source>
        <dbReference type="SAM" id="MobiDB-lite"/>
    </source>
</evidence>
<dbReference type="PANTHER" id="PTHR43058:SF1">
    <property type="entry name" value="DUF427 DOMAIN-CONTAINING PROTEIN"/>
    <property type="match status" value="1"/>
</dbReference>
<dbReference type="Proteomes" id="UP001448614">
    <property type="component" value="Unassembled WGS sequence"/>
</dbReference>
<dbReference type="PANTHER" id="PTHR43058">
    <property type="entry name" value="SLR0655 PROTEIN"/>
    <property type="match status" value="1"/>
</dbReference>
<dbReference type="Pfam" id="PF04248">
    <property type="entry name" value="NTP_transf_9"/>
    <property type="match status" value="1"/>
</dbReference>
<name>A0ABV0GP42_PAENI</name>
<protein>
    <submittedName>
        <fullName evidence="3">DUF427 domain-containing protein</fullName>
    </submittedName>
</protein>
<accession>A0ABV0GP42</accession>
<dbReference type="Gene3D" id="2.170.150.40">
    <property type="entry name" value="Domain of unknown function (DUF427)"/>
    <property type="match status" value="1"/>
</dbReference>
<sequence length="172" mass="18731">MVSSNGLFRRPRPIKPAPGQESVWDYPRPPRVEPRSERVVVRLGGQVIVDTTDAVRVLETSHPPVYYLPLDAFPAGVLIPVEGTTFCEFKGQASYFTLTAGGIVVERGGWTYPSPTRGFEALAGKVALYPEHMDSCEVDGERVTFQEGSFYGGWITRGIVGPFKGGPGTAGW</sequence>
<organism evidence="3 4">
    <name type="scientific">Paenarthrobacter nicotinovorans</name>
    <name type="common">Arthrobacter nicotinovorans</name>
    <dbReference type="NCBI Taxonomy" id="29320"/>
    <lineage>
        <taxon>Bacteria</taxon>
        <taxon>Bacillati</taxon>
        <taxon>Actinomycetota</taxon>
        <taxon>Actinomycetes</taxon>
        <taxon>Micrococcales</taxon>
        <taxon>Micrococcaceae</taxon>
        <taxon>Paenarthrobacter</taxon>
    </lineage>
</organism>
<proteinExistence type="predicted"/>
<reference evidence="3 4" key="1">
    <citation type="journal article" date="2024" name="Appl. Microbiol. Biotechnol.">
        <title>Biosynthetic gene clusters with biotechnological applications in novel Antarctic isolates from Actinomycetota.</title>
        <authorList>
            <person name="Bruna P."/>
            <person name="Nunez-Montero K."/>
            <person name="Contreras M.J."/>
            <person name="Leal K."/>
            <person name="Garcia M."/>
            <person name="Abanto M."/>
            <person name="Barrientos L."/>
        </authorList>
    </citation>
    <scope>NUCLEOTIDE SEQUENCE [LARGE SCALE GENOMIC DNA]</scope>
    <source>
        <strain evidence="3 4">Se16.17</strain>
    </source>
</reference>
<keyword evidence="4" id="KW-1185">Reference proteome</keyword>
<gene>
    <name evidence="3" type="ORF">V3C41_04485</name>
</gene>
<dbReference type="InterPro" id="IPR038694">
    <property type="entry name" value="DUF427_sf"/>
</dbReference>
<dbReference type="RefSeq" id="WP_347781929.1">
    <property type="nucleotide sequence ID" value="NZ_JBBMFV010000004.1"/>
</dbReference>
<evidence type="ECO:0000259" key="2">
    <source>
        <dbReference type="Pfam" id="PF04248"/>
    </source>
</evidence>